<organism evidence="1 2">
    <name type="scientific">Ustilago hordei</name>
    <name type="common">Barley covered smut fungus</name>
    <dbReference type="NCBI Taxonomy" id="120017"/>
    <lineage>
        <taxon>Eukaryota</taxon>
        <taxon>Fungi</taxon>
        <taxon>Dikarya</taxon>
        <taxon>Basidiomycota</taxon>
        <taxon>Ustilaginomycotina</taxon>
        <taxon>Ustilaginomycetes</taxon>
        <taxon>Ustilaginales</taxon>
        <taxon>Ustilaginaceae</taxon>
        <taxon>Ustilago</taxon>
    </lineage>
</organism>
<gene>
    <name evidence="1" type="ORF">UHOR_14581</name>
</gene>
<dbReference type="Proteomes" id="UP000006174">
    <property type="component" value="Unassembled WGS sequence"/>
</dbReference>
<sequence>MRASPIAVSPSGQYPSAVTNFLDASCVAFSWPEGIDGVIGAGCAGGKKKLKSYEGVQESQDWVTQELKGEFTEISRRNESMA</sequence>
<dbReference type="HOGENOM" id="CLU_2560008_0_0_1"/>
<dbReference type="EMBL" id="CAGI01000157">
    <property type="protein sequence ID" value="CCF50721.1"/>
    <property type="molecule type" value="Genomic_DNA"/>
</dbReference>
<accession>I2FUX8</accession>
<name>I2FUX8_USTHO</name>
<proteinExistence type="predicted"/>
<dbReference type="AlphaFoldDB" id="I2FUX8"/>
<protein>
    <submittedName>
        <fullName evidence="1">Uncharacterized protein</fullName>
    </submittedName>
</protein>
<comment type="caution">
    <text evidence="1">The sequence shown here is derived from an EMBL/GenBank/DDBJ whole genome shotgun (WGS) entry which is preliminary data.</text>
</comment>
<evidence type="ECO:0000313" key="1">
    <source>
        <dbReference type="EMBL" id="CCF50721.1"/>
    </source>
</evidence>
<reference evidence="1 2" key="1">
    <citation type="journal article" date="2012" name="Plant Cell">
        <title>Genome comparison of barley and maize smut fungi reveals targeted loss of RNA silencing components and species-specific presence of transposable elements.</title>
        <authorList>
            <person name="Laurie J.D."/>
            <person name="Ali S."/>
            <person name="Linning R."/>
            <person name="Mannhaupt G."/>
            <person name="Wong P."/>
            <person name="Gueldener U."/>
            <person name="Muensterkoetter M."/>
            <person name="Moore R."/>
            <person name="Kahmann R."/>
            <person name="Bakkeren G."/>
            <person name="Schirawski J."/>
        </authorList>
    </citation>
    <scope>NUCLEOTIDE SEQUENCE [LARGE SCALE GENOMIC DNA]</scope>
    <source>
        <strain evidence="2">Uh4875-4</strain>
    </source>
</reference>
<keyword evidence="2" id="KW-1185">Reference proteome</keyword>
<evidence type="ECO:0000313" key="2">
    <source>
        <dbReference type="Proteomes" id="UP000006174"/>
    </source>
</evidence>